<dbReference type="EMBL" id="CAMXCT020001713">
    <property type="protein sequence ID" value="CAL1145818.1"/>
    <property type="molecule type" value="Genomic_DNA"/>
</dbReference>
<protein>
    <submittedName>
        <fullName evidence="1">Uncharacterized protein</fullName>
    </submittedName>
</protein>
<dbReference type="PROSITE" id="PS51257">
    <property type="entry name" value="PROKAR_LIPOPROTEIN"/>
    <property type="match status" value="1"/>
</dbReference>
<evidence type="ECO:0000313" key="2">
    <source>
        <dbReference type="EMBL" id="CAL1145818.1"/>
    </source>
</evidence>
<keyword evidence="3" id="KW-1185">Reference proteome</keyword>
<name>A0A9P1CK85_9DINO</name>
<evidence type="ECO:0000313" key="3">
    <source>
        <dbReference type="Proteomes" id="UP001152797"/>
    </source>
</evidence>
<dbReference type="AlphaFoldDB" id="A0A9P1CK85"/>
<dbReference type="Proteomes" id="UP001152797">
    <property type="component" value="Unassembled WGS sequence"/>
</dbReference>
<reference evidence="2" key="2">
    <citation type="submission" date="2024-04" db="EMBL/GenBank/DDBJ databases">
        <authorList>
            <person name="Chen Y."/>
            <person name="Shah S."/>
            <person name="Dougan E. K."/>
            <person name="Thang M."/>
            <person name="Chan C."/>
        </authorList>
    </citation>
    <scope>NUCLEOTIDE SEQUENCE [LARGE SCALE GENOMIC DNA]</scope>
</reference>
<evidence type="ECO:0000313" key="1">
    <source>
        <dbReference type="EMBL" id="CAI3992443.1"/>
    </source>
</evidence>
<proteinExistence type="predicted"/>
<gene>
    <name evidence="1" type="ORF">C1SCF055_LOCUS19276</name>
</gene>
<accession>A0A9P1CK85</accession>
<reference evidence="1" key="1">
    <citation type="submission" date="2022-10" db="EMBL/GenBank/DDBJ databases">
        <authorList>
            <person name="Chen Y."/>
            <person name="Dougan E. K."/>
            <person name="Chan C."/>
            <person name="Rhodes N."/>
            <person name="Thang M."/>
        </authorList>
    </citation>
    <scope>NUCLEOTIDE SEQUENCE</scope>
</reference>
<sequence>MAFERVWLGCGLNAALAGLQVVFSCAVADMDVLSRVMYLKDGKAAWPKVLDLEAFAKTSMQKVAALGNWTEKLDALPSTIDALAKIDSLKVIVLQCLEPLLDFNPSAISNWSGAWTEASSGYILSMVRKPSCTTDVAKITSKLVGAYMKRGSAPPILSTADPFAGLVKVNLSEPKWKGVLPPTLGDGVVRFVNTGKKRPHWSAETPRPSKTSKVLVASPEFEGPRLLTGNDFLKLMGYKNSVNITLLTDSQQQALLGKSLTFACACLVMDLALELEQLV</sequence>
<dbReference type="EMBL" id="CAMXCT030001713">
    <property type="protein sequence ID" value="CAL4779755.1"/>
    <property type="molecule type" value="Genomic_DNA"/>
</dbReference>
<organism evidence="1">
    <name type="scientific">Cladocopium goreaui</name>
    <dbReference type="NCBI Taxonomy" id="2562237"/>
    <lineage>
        <taxon>Eukaryota</taxon>
        <taxon>Sar</taxon>
        <taxon>Alveolata</taxon>
        <taxon>Dinophyceae</taxon>
        <taxon>Suessiales</taxon>
        <taxon>Symbiodiniaceae</taxon>
        <taxon>Cladocopium</taxon>
    </lineage>
</organism>
<dbReference type="EMBL" id="CAMXCT010001713">
    <property type="protein sequence ID" value="CAI3992443.1"/>
    <property type="molecule type" value="Genomic_DNA"/>
</dbReference>
<comment type="caution">
    <text evidence="1">The sequence shown here is derived from an EMBL/GenBank/DDBJ whole genome shotgun (WGS) entry which is preliminary data.</text>
</comment>